<dbReference type="EMBL" id="FNND01000001">
    <property type="protein sequence ID" value="SDW02374.1"/>
    <property type="molecule type" value="Genomic_DNA"/>
</dbReference>
<evidence type="ECO:0000313" key="2">
    <source>
        <dbReference type="EMBL" id="SDW02374.1"/>
    </source>
</evidence>
<organism evidence="2 3">
    <name type="scientific">Capnocytophaga granulosa</name>
    <dbReference type="NCBI Taxonomy" id="45242"/>
    <lineage>
        <taxon>Bacteria</taxon>
        <taxon>Pseudomonadati</taxon>
        <taxon>Bacteroidota</taxon>
        <taxon>Flavobacteriia</taxon>
        <taxon>Flavobacteriales</taxon>
        <taxon>Flavobacteriaceae</taxon>
        <taxon>Capnocytophaga</taxon>
    </lineage>
</organism>
<dbReference type="OrthoDB" id="1110633at2"/>
<accession>A0A1H2Q6T4</accession>
<dbReference type="Gene3D" id="3.10.20.310">
    <property type="entry name" value="membrane protein fhac"/>
    <property type="match status" value="1"/>
</dbReference>
<dbReference type="GeneID" id="85018077"/>
<sequence length="617" mass="71960">MKKLFFFIVFIAFGGCQFTLAQDTLRTKRILNDSIRIKEDSLYRRIERRTQKSKIGRRLYDLIFTSGESVPAIPPPPKPKEPSRWVTFQGKIIRHIEITTYDPLGFDERDSTQQPNKWERLGNRFHNKTKSEVVRRLLLFDPYTPLDSIKMKETARVLRSQYHIRRVYIQPVATHSADSVDIKVNVLDSWSLYADAMGSLNEGTVRVFERNFLGLGHQLSGRYSQEIRGSTRPSFGFDYEIPNLYATTLNASVGYSMDFDKYYYKYGSLSRPYYSLYTRWAGGASVYQRTFDDTILKNDSLYRPDFKVSGSNLWGSVSFPILKRYTPVNRVTNMVFSLRYYRINYLKKPDEFLDPEHFYSDKNTFLASLGVNYIGYEQDRYIFRHQDIEDIPIGKSVALIGGFQDNLGYRTPYLGGRLRYGDYFSFGYLASDVQLGGFLTQERNKQTTLRWEFTYFSPLFNIGQWHFRQFVKWRSVVGLSRKDYVKDRISLNGSTGIIGFNSPTLTGIHKSILTLQTQSYSPFALWGFRVSPFLMGDIGFIGNDNRNLLKDQMLTKVGIGFYITNDYIPLGNFQFSFIYMPRVPGVGNHIQKFTSINNTDFRLPYFNYNMPELIRYE</sequence>
<gene>
    <name evidence="2" type="ORF">SAMN05444420_10146</name>
</gene>
<dbReference type="RefSeq" id="WP_016419375.1">
    <property type="nucleotide sequence ID" value="NZ_FNND01000001.1"/>
</dbReference>
<keyword evidence="1" id="KW-0732">Signal</keyword>
<name>A0A1H2Q6T4_9FLAO</name>
<dbReference type="Proteomes" id="UP000182771">
    <property type="component" value="Unassembled WGS sequence"/>
</dbReference>
<reference evidence="2 3" key="1">
    <citation type="submission" date="2016-10" db="EMBL/GenBank/DDBJ databases">
        <authorList>
            <person name="Varghese N."/>
            <person name="Submissions S."/>
        </authorList>
    </citation>
    <scope>NUCLEOTIDE SEQUENCE [LARGE SCALE GENOMIC DNA]</scope>
    <source>
        <strain evidence="2 3">DSM 11449</strain>
    </source>
</reference>
<dbReference type="PROSITE" id="PS51257">
    <property type="entry name" value="PROKAR_LIPOPROTEIN"/>
    <property type="match status" value="1"/>
</dbReference>
<dbReference type="AlphaFoldDB" id="A0A1H2Q6T4"/>
<feature type="signal peptide" evidence="1">
    <location>
        <begin position="1"/>
        <end position="21"/>
    </location>
</feature>
<feature type="chain" id="PRO_5028991564" description="Surface antigen" evidence="1">
    <location>
        <begin position="22"/>
        <end position="617"/>
    </location>
</feature>
<evidence type="ECO:0008006" key="4">
    <source>
        <dbReference type="Google" id="ProtNLM"/>
    </source>
</evidence>
<evidence type="ECO:0000313" key="3">
    <source>
        <dbReference type="Proteomes" id="UP000182771"/>
    </source>
</evidence>
<proteinExistence type="predicted"/>
<evidence type="ECO:0000256" key="1">
    <source>
        <dbReference type="SAM" id="SignalP"/>
    </source>
</evidence>
<comment type="caution">
    <text evidence="2">The sequence shown here is derived from an EMBL/GenBank/DDBJ whole genome shotgun (WGS) entry which is preliminary data.</text>
</comment>
<keyword evidence="3" id="KW-1185">Reference proteome</keyword>
<protein>
    <recommendedName>
        <fullName evidence="4">Surface antigen</fullName>
    </recommendedName>
</protein>